<evidence type="ECO:0000256" key="1">
    <source>
        <dbReference type="ARBA" id="ARBA00004141"/>
    </source>
</evidence>
<keyword evidence="7" id="KW-0406">Ion transport</keyword>
<feature type="domain" description="Cation/H+ exchanger transmembrane" evidence="12">
    <location>
        <begin position="207"/>
        <end position="592"/>
    </location>
</feature>
<dbReference type="Gene3D" id="1.20.1530.20">
    <property type="match status" value="1"/>
</dbReference>
<keyword evidence="4 10" id="KW-0812">Transmembrane</keyword>
<keyword evidence="6 10" id="KW-1133">Transmembrane helix</keyword>
<evidence type="ECO:0000313" key="14">
    <source>
        <dbReference type="Proteomes" id="UP001190700"/>
    </source>
</evidence>
<feature type="chain" id="PRO_5042035539" description="Cation/H+ exchanger transmembrane domain-containing protein" evidence="11">
    <location>
        <begin position="27"/>
        <end position="662"/>
    </location>
</feature>
<evidence type="ECO:0000256" key="3">
    <source>
        <dbReference type="ARBA" id="ARBA00022449"/>
    </source>
</evidence>
<dbReference type="InterPro" id="IPR006153">
    <property type="entry name" value="Cation/H_exchanger_TM"/>
</dbReference>
<evidence type="ECO:0000313" key="13">
    <source>
        <dbReference type="EMBL" id="KAK3242900.1"/>
    </source>
</evidence>
<evidence type="ECO:0000256" key="6">
    <source>
        <dbReference type="ARBA" id="ARBA00022989"/>
    </source>
</evidence>
<feature type="transmembrane region" description="Helical" evidence="10">
    <location>
        <begin position="573"/>
        <end position="595"/>
    </location>
</feature>
<evidence type="ECO:0000256" key="9">
    <source>
        <dbReference type="SAM" id="MobiDB-lite"/>
    </source>
</evidence>
<organism evidence="13 14">
    <name type="scientific">Cymbomonas tetramitiformis</name>
    <dbReference type="NCBI Taxonomy" id="36881"/>
    <lineage>
        <taxon>Eukaryota</taxon>
        <taxon>Viridiplantae</taxon>
        <taxon>Chlorophyta</taxon>
        <taxon>Pyramimonadophyceae</taxon>
        <taxon>Pyramimonadales</taxon>
        <taxon>Pyramimonadaceae</taxon>
        <taxon>Cymbomonas</taxon>
    </lineage>
</organism>
<dbReference type="InterPro" id="IPR045158">
    <property type="entry name" value="KEA4/5/6-like"/>
</dbReference>
<proteinExistence type="predicted"/>
<dbReference type="PANTHER" id="PTHR16254:SF14">
    <property type="entry name" value="TRANSMEMBRANE AND COILED-COIL DOMAIN-CONTAINING PROTEIN 3"/>
    <property type="match status" value="1"/>
</dbReference>
<keyword evidence="8 10" id="KW-0472">Membrane</keyword>
<evidence type="ECO:0000256" key="11">
    <source>
        <dbReference type="SAM" id="SignalP"/>
    </source>
</evidence>
<evidence type="ECO:0000259" key="12">
    <source>
        <dbReference type="Pfam" id="PF00999"/>
    </source>
</evidence>
<feature type="transmembrane region" description="Helical" evidence="10">
    <location>
        <begin position="374"/>
        <end position="394"/>
    </location>
</feature>
<feature type="transmembrane region" description="Helical" evidence="10">
    <location>
        <begin position="512"/>
        <end position="532"/>
    </location>
</feature>
<dbReference type="EMBL" id="LGRX02033104">
    <property type="protein sequence ID" value="KAK3242900.1"/>
    <property type="molecule type" value="Genomic_DNA"/>
</dbReference>
<comment type="subcellular location">
    <subcellularLocation>
        <location evidence="1">Membrane</location>
        <topology evidence="1">Multi-pass membrane protein</topology>
    </subcellularLocation>
</comment>
<dbReference type="InterPro" id="IPR038770">
    <property type="entry name" value="Na+/solute_symporter_sf"/>
</dbReference>
<feature type="transmembrane region" description="Helical" evidence="10">
    <location>
        <begin position="340"/>
        <end position="362"/>
    </location>
</feature>
<keyword evidence="14" id="KW-1185">Reference proteome</keyword>
<accession>A0AAE0BW64</accession>
<comment type="caution">
    <text evidence="13">The sequence shown here is derived from an EMBL/GenBank/DDBJ whole genome shotgun (WGS) entry which is preliminary data.</text>
</comment>
<feature type="region of interest" description="Disordered" evidence="9">
    <location>
        <begin position="615"/>
        <end position="662"/>
    </location>
</feature>
<evidence type="ECO:0000256" key="10">
    <source>
        <dbReference type="SAM" id="Phobius"/>
    </source>
</evidence>
<keyword evidence="3" id="KW-0050">Antiport</keyword>
<evidence type="ECO:0000256" key="4">
    <source>
        <dbReference type="ARBA" id="ARBA00022692"/>
    </source>
</evidence>
<feature type="transmembrane region" description="Helical" evidence="10">
    <location>
        <begin position="278"/>
        <end position="298"/>
    </location>
</feature>
<keyword evidence="5 11" id="KW-0732">Signal</keyword>
<dbReference type="PANTHER" id="PTHR16254">
    <property type="entry name" value="POTASSIUM/PROTON ANTIPORTER-RELATED"/>
    <property type="match status" value="1"/>
</dbReference>
<evidence type="ECO:0000256" key="7">
    <source>
        <dbReference type="ARBA" id="ARBA00023065"/>
    </source>
</evidence>
<name>A0AAE0BW64_9CHLO</name>
<feature type="transmembrane region" description="Helical" evidence="10">
    <location>
        <begin position="251"/>
        <end position="269"/>
    </location>
</feature>
<feature type="transmembrane region" description="Helical" evidence="10">
    <location>
        <begin position="310"/>
        <end position="328"/>
    </location>
</feature>
<dbReference type="GO" id="GO:0016020">
    <property type="term" value="C:membrane"/>
    <property type="evidence" value="ECO:0007669"/>
    <property type="project" value="UniProtKB-SubCell"/>
</dbReference>
<feature type="region of interest" description="Disordered" evidence="9">
    <location>
        <begin position="80"/>
        <end position="101"/>
    </location>
</feature>
<dbReference type="Proteomes" id="UP001190700">
    <property type="component" value="Unassembled WGS sequence"/>
</dbReference>
<keyword evidence="2" id="KW-0813">Transport</keyword>
<protein>
    <recommendedName>
        <fullName evidence="12">Cation/H+ exchanger transmembrane domain-containing protein</fullName>
    </recommendedName>
</protein>
<dbReference type="Pfam" id="PF00999">
    <property type="entry name" value="Na_H_Exchanger"/>
    <property type="match status" value="1"/>
</dbReference>
<evidence type="ECO:0000256" key="8">
    <source>
        <dbReference type="ARBA" id="ARBA00023136"/>
    </source>
</evidence>
<feature type="transmembrane region" description="Helical" evidence="10">
    <location>
        <begin position="198"/>
        <end position="219"/>
    </location>
</feature>
<evidence type="ECO:0000256" key="2">
    <source>
        <dbReference type="ARBA" id="ARBA00022448"/>
    </source>
</evidence>
<feature type="transmembrane region" description="Helical" evidence="10">
    <location>
        <begin position="541"/>
        <end position="561"/>
    </location>
</feature>
<dbReference type="GO" id="GO:0015386">
    <property type="term" value="F:potassium:proton antiporter activity"/>
    <property type="evidence" value="ECO:0007669"/>
    <property type="project" value="InterPro"/>
</dbReference>
<evidence type="ECO:0000256" key="5">
    <source>
        <dbReference type="ARBA" id="ARBA00022729"/>
    </source>
</evidence>
<dbReference type="AlphaFoldDB" id="A0AAE0BW64"/>
<feature type="signal peptide" evidence="11">
    <location>
        <begin position="1"/>
        <end position="26"/>
    </location>
</feature>
<reference evidence="13 14" key="1">
    <citation type="journal article" date="2015" name="Genome Biol. Evol.">
        <title>Comparative Genomics of a Bacterivorous Green Alga Reveals Evolutionary Causalities and Consequences of Phago-Mixotrophic Mode of Nutrition.</title>
        <authorList>
            <person name="Burns J.A."/>
            <person name="Paasch A."/>
            <person name="Narechania A."/>
            <person name="Kim E."/>
        </authorList>
    </citation>
    <scope>NUCLEOTIDE SEQUENCE [LARGE SCALE GENOMIC DNA]</scope>
    <source>
        <strain evidence="13 14">PLY_AMNH</strain>
    </source>
</reference>
<gene>
    <name evidence="13" type="ORF">CYMTET_47423</name>
</gene>
<feature type="transmembrane region" description="Helical" evidence="10">
    <location>
        <begin position="487"/>
        <end position="506"/>
    </location>
</feature>
<sequence>MSKQLEGCALKQVVILALAVLSVAQGQHPGQTSNSNITDEQPLNELSSEFAVPVLSDHTPLHSSKRYKKDSIAGQIEKALEKEFPENSKDADGAGRSFNDTMEKDEGVLETVARVTHEKKPKTGNNSSSTMPQNLRDGAEALFATLEDTSKNIDKALGVHQKESEPEDVARLIDAEDNEFVISNPKKGAMELQQDLRFISDLVVMIVFAAVGGVIFACLGQPVITGYLLAGSVCGPGGFGMIQELVQVETLAQLGVVFLLFALGVEFSAQKLRHVRGVAILGGSLQIVLLMFVCGTLAKIGGGRVQEGVFVGAFLSMSSTAVVLKCLQERNWLQSLQGQVTIGTLILQDCVVGLLFALLPVLGGESIGVMEVTVAVVKSFSKLAVFLFCCYSATRSLVPQFLRHLTVVSNQTSRNNIARRPATFASSPDPKTDELYQLALIAFCLSISWLSDYLGLSIELGAFVAGVMVSTTEYADRTLHQIEPIRNIFAALFLASIGLIMNPSFLWHHMDILLASLLVVVTAKVTLIMLVVRAFGYTTRIAFTVAVSMAQVGEFAFVLLSRASNLGLVQRKLYLLLLGTTALSIVSTPLLFRLIPHLLRLATVMKWVPRDSLQDESSETLPERRDERSSSGGHPQDGAKDITFPVPQGEKNTRRGHTTDNS</sequence>
<feature type="compositionally biased region" description="Basic and acidic residues" evidence="9">
    <location>
        <begin position="80"/>
        <end position="93"/>
    </location>
</feature>